<accession>A0A1D1VHY3</accession>
<dbReference type="STRING" id="947166.A0A1D1VHY3"/>
<dbReference type="Pfam" id="PF00642">
    <property type="entry name" value="zf-CCCH"/>
    <property type="match status" value="2"/>
</dbReference>
<dbReference type="AlphaFoldDB" id="A0A1D1VHY3"/>
<gene>
    <name evidence="7" type="primary">RvY_11364-1</name>
    <name evidence="7" type="synonym">RvY_11364.1</name>
    <name evidence="7" type="ORF">RvY_11364</name>
</gene>
<protein>
    <recommendedName>
        <fullName evidence="6">C3H1-type domain-containing protein</fullName>
    </recommendedName>
</protein>
<feature type="domain" description="C3H1-type" evidence="6">
    <location>
        <begin position="17"/>
        <end position="45"/>
    </location>
</feature>
<evidence type="ECO:0000256" key="5">
    <source>
        <dbReference type="PROSITE-ProRule" id="PRU00723"/>
    </source>
</evidence>
<dbReference type="InterPro" id="IPR036855">
    <property type="entry name" value="Znf_CCCH_sf"/>
</dbReference>
<proteinExistence type="predicted"/>
<keyword evidence="8" id="KW-1185">Reference proteome</keyword>
<dbReference type="SMART" id="SM00356">
    <property type="entry name" value="ZnF_C3H1"/>
    <property type="match status" value="3"/>
</dbReference>
<dbReference type="PANTHER" id="PTHR12547:SF18">
    <property type="entry name" value="PROTEIN TIS11"/>
    <property type="match status" value="1"/>
</dbReference>
<evidence type="ECO:0000313" key="7">
    <source>
        <dbReference type="EMBL" id="GAV00531.1"/>
    </source>
</evidence>
<keyword evidence="2" id="KW-0677">Repeat</keyword>
<feature type="domain" description="C3H1-type" evidence="6">
    <location>
        <begin position="54"/>
        <end position="82"/>
    </location>
</feature>
<dbReference type="PANTHER" id="PTHR12547">
    <property type="entry name" value="CCCH ZINC FINGER/TIS11-RELATED"/>
    <property type="match status" value="1"/>
</dbReference>
<keyword evidence="4 5" id="KW-0862">Zinc</keyword>
<keyword evidence="3 5" id="KW-0863">Zinc-finger</keyword>
<comment type="caution">
    <text evidence="7">The sequence shown here is derived from an EMBL/GenBank/DDBJ whole genome shotgun (WGS) entry which is preliminary data.</text>
</comment>
<evidence type="ECO:0000256" key="1">
    <source>
        <dbReference type="ARBA" id="ARBA00022723"/>
    </source>
</evidence>
<evidence type="ECO:0000259" key="6">
    <source>
        <dbReference type="PROSITE" id="PS50103"/>
    </source>
</evidence>
<dbReference type="InterPro" id="IPR000571">
    <property type="entry name" value="Znf_CCCH"/>
</dbReference>
<keyword evidence="1 5" id="KW-0479">Metal-binding</keyword>
<organism evidence="7 8">
    <name type="scientific">Ramazzottius varieornatus</name>
    <name type="common">Water bear</name>
    <name type="synonym">Tardigrade</name>
    <dbReference type="NCBI Taxonomy" id="947166"/>
    <lineage>
        <taxon>Eukaryota</taxon>
        <taxon>Metazoa</taxon>
        <taxon>Ecdysozoa</taxon>
        <taxon>Tardigrada</taxon>
        <taxon>Eutardigrada</taxon>
        <taxon>Parachela</taxon>
        <taxon>Hypsibioidea</taxon>
        <taxon>Ramazzottiidae</taxon>
        <taxon>Ramazzottius</taxon>
    </lineage>
</organism>
<feature type="domain" description="C3H1-type" evidence="6">
    <location>
        <begin position="83"/>
        <end position="110"/>
    </location>
</feature>
<reference evidence="7 8" key="1">
    <citation type="journal article" date="2016" name="Nat. Commun.">
        <title>Extremotolerant tardigrade genome and improved radiotolerance of human cultured cells by tardigrade-unique protein.</title>
        <authorList>
            <person name="Hashimoto T."/>
            <person name="Horikawa D.D."/>
            <person name="Saito Y."/>
            <person name="Kuwahara H."/>
            <person name="Kozuka-Hata H."/>
            <person name="Shin-I T."/>
            <person name="Minakuchi Y."/>
            <person name="Ohishi K."/>
            <person name="Motoyama A."/>
            <person name="Aizu T."/>
            <person name="Enomoto A."/>
            <person name="Kondo K."/>
            <person name="Tanaka S."/>
            <person name="Hara Y."/>
            <person name="Koshikawa S."/>
            <person name="Sagara H."/>
            <person name="Miura T."/>
            <person name="Yokobori S."/>
            <person name="Miyagawa K."/>
            <person name="Suzuki Y."/>
            <person name="Kubo T."/>
            <person name="Oyama M."/>
            <person name="Kohara Y."/>
            <person name="Fujiyama A."/>
            <person name="Arakawa K."/>
            <person name="Katayama T."/>
            <person name="Toyoda A."/>
            <person name="Kunieda T."/>
        </authorList>
    </citation>
    <scope>NUCLEOTIDE SEQUENCE [LARGE SCALE GENOMIC DNA]</scope>
    <source>
        <strain evidence="7 8">YOKOZUNA-1</strain>
    </source>
</reference>
<name>A0A1D1VHY3_RAMVA</name>
<dbReference type="PROSITE" id="PS50103">
    <property type="entry name" value="ZF_C3H1"/>
    <property type="match status" value="3"/>
</dbReference>
<feature type="zinc finger region" description="C3H1-type" evidence="5">
    <location>
        <begin position="54"/>
        <end position="82"/>
    </location>
</feature>
<evidence type="ECO:0000313" key="8">
    <source>
        <dbReference type="Proteomes" id="UP000186922"/>
    </source>
</evidence>
<dbReference type="EMBL" id="BDGG01000006">
    <property type="protein sequence ID" value="GAV00531.1"/>
    <property type="molecule type" value="Genomic_DNA"/>
</dbReference>
<dbReference type="GO" id="GO:0003729">
    <property type="term" value="F:mRNA binding"/>
    <property type="evidence" value="ECO:0007669"/>
    <property type="project" value="InterPro"/>
</dbReference>
<evidence type="ECO:0000256" key="4">
    <source>
        <dbReference type="ARBA" id="ARBA00022833"/>
    </source>
</evidence>
<dbReference type="GO" id="GO:0008270">
    <property type="term" value="F:zinc ion binding"/>
    <property type="evidence" value="ECO:0007669"/>
    <property type="project" value="UniProtKB-KW"/>
</dbReference>
<dbReference type="OrthoDB" id="410307at2759"/>
<dbReference type="Gene3D" id="4.10.1000.10">
    <property type="entry name" value="Zinc finger, CCCH-type"/>
    <property type="match status" value="3"/>
</dbReference>
<feature type="zinc finger region" description="C3H1-type" evidence="5">
    <location>
        <begin position="83"/>
        <end position="110"/>
    </location>
</feature>
<evidence type="ECO:0000256" key="2">
    <source>
        <dbReference type="ARBA" id="ARBA00022737"/>
    </source>
</evidence>
<dbReference type="InterPro" id="IPR045877">
    <property type="entry name" value="ZFP36-like"/>
</dbReference>
<feature type="zinc finger region" description="C3H1-type" evidence="5">
    <location>
        <begin position="17"/>
        <end position="45"/>
    </location>
</feature>
<dbReference type="SUPFAM" id="SSF90229">
    <property type="entry name" value="CCCH zinc finger"/>
    <property type="match status" value="3"/>
</dbReference>
<sequence length="212" mass="23183">MPPPRSSKPHGQNPGYFYKTKHCLAFSSPGGCPSGASCGYAHGPHELQIATVPSYKTKPCQRMVQDGSCIYGARCVFLHPEEFKKTPCARLATTGYCSYGSNCIFIHPEDCFVPVVLFRQNQASILGNISPSSSGQVTPQQPHSCFPDSVFGRVTPNPGRWSEASSTATSFFGFHEMPTASHRSSMTGSPEREFQILNSVILSVVEFVLRER</sequence>
<evidence type="ECO:0000256" key="3">
    <source>
        <dbReference type="ARBA" id="ARBA00022771"/>
    </source>
</evidence>
<dbReference type="Proteomes" id="UP000186922">
    <property type="component" value="Unassembled WGS sequence"/>
</dbReference>